<dbReference type="InterPro" id="IPR052967">
    <property type="entry name" value="Stress_Response_Assoc"/>
</dbReference>
<reference evidence="3 4" key="1">
    <citation type="submission" date="2017-04" db="EMBL/GenBank/DDBJ databases">
        <authorList>
            <person name="Afonso C.L."/>
            <person name="Miller P.J."/>
            <person name="Scott M.A."/>
            <person name="Spackman E."/>
            <person name="Goraichik I."/>
            <person name="Dimitrov K.M."/>
            <person name="Suarez D.L."/>
            <person name="Swayne D.E."/>
        </authorList>
    </citation>
    <scope>NUCLEOTIDE SEQUENCE [LARGE SCALE GENOMIC DNA]</scope>
    <source>
        <strain evidence="3 4">KR-140</strain>
    </source>
</reference>
<name>A0A1W1VRI9_9DEIO</name>
<dbReference type="InterPro" id="IPR027275">
    <property type="entry name" value="PRC-brl_dom"/>
</dbReference>
<dbReference type="Gene3D" id="3.90.50.10">
    <property type="entry name" value="Photosynthetic Reaction Center, subunit H, domain 2"/>
    <property type="match status" value="1"/>
</dbReference>
<dbReference type="SUPFAM" id="SSF50346">
    <property type="entry name" value="PRC-barrel domain"/>
    <property type="match status" value="1"/>
</dbReference>
<accession>A0A1W1VRI9</accession>
<evidence type="ECO:0000259" key="2">
    <source>
        <dbReference type="Pfam" id="PF09557"/>
    </source>
</evidence>
<dbReference type="InterPro" id="IPR019060">
    <property type="entry name" value="DUF2382"/>
</dbReference>
<dbReference type="PANTHER" id="PTHR38463:SF1">
    <property type="entry name" value="STRESS RESPONSE PROTEIN YSNF"/>
    <property type="match status" value="1"/>
</dbReference>
<gene>
    <name evidence="3" type="ORF">SAMN00790413_03090</name>
</gene>
<keyword evidence="4" id="KW-1185">Reference proteome</keyword>
<dbReference type="Proteomes" id="UP000192582">
    <property type="component" value="Unassembled WGS sequence"/>
</dbReference>
<proteinExistence type="predicted"/>
<dbReference type="InterPro" id="IPR011033">
    <property type="entry name" value="PRC_barrel-like_sf"/>
</dbReference>
<evidence type="ECO:0000313" key="3">
    <source>
        <dbReference type="EMBL" id="SMB95956.1"/>
    </source>
</evidence>
<dbReference type="GO" id="GO:0030077">
    <property type="term" value="C:plasma membrane light-harvesting complex"/>
    <property type="evidence" value="ECO:0007669"/>
    <property type="project" value="InterPro"/>
</dbReference>
<evidence type="ECO:0000313" key="4">
    <source>
        <dbReference type="Proteomes" id="UP000192582"/>
    </source>
</evidence>
<dbReference type="Pfam" id="PF05239">
    <property type="entry name" value="PRC"/>
    <property type="match status" value="1"/>
</dbReference>
<sequence>MSHLHRLSEISSRHTDDFQGTYNPVGSTAYIGGGQRIGTVRDVLVDDDQGKIRYLLVDTDGGSTEGAYIVPIGLVRLEDDSVYFDELTSGQLAGLHRYSHDEDYTFDVQSSDERVLRGEASAGDGERVLQGTGVGTASTVADTGTQARYDYRDEDTADRMFKTPERLRLLEERLSVNKERYLAGQVQIGKHVETHTETVNVPVQREEIVIERHAVTDARPVDGDVSLSSGSETVRVELEAERVDVQKQAFVTEEVEIGKRAVTEQQTVTETVGREVLDVNQTGEVRVTGDAALTDDELRRNDK</sequence>
<dbReference type="InterPro" id="IPR014747">
    <property type="entry name" value="Bac_photo_RC_H_C"/>
</dbReference>
<dbReference type="AlphaFoldDB" id="A0A1W1VRI9"/>
<dbReference type="PANTHER" id="PTHR38463">
    <property type="entry name" value="STRESS RESPONSE PROTEIN YSNF"/>
    <property type="match status" value="1"/>
</dbReference>
<feature type="domain" description="PRC-barrel" evidence="1">
    <location>
        <begin position="22"/>
        <end position="87"/>
    </location>
</feature>
<organism evidence="3 4">
    <name type="scientific">Deinococcus hopiensis KR-140</name>
    <dbReference type="NCBI Taxonomy" id="695939"/>
    <lineage>
        <taxon>Bacteria</taxon>
        <taxon>Thermotogati</taxon>
        <taxon>Deinococcota</taxon>
        <taxon>Deinococci</taxon>
        <taxon>Deinococcales</taxon>
        <taxon>Deinococcaceae</taxon>
        <taxon>Deinococcus</taxon>
    </lineage>
</organism>
<feature type="domain" description="DUF2382" evidence="2">
    <location>
        <begin position="167"/>
        <end position="279"/>
    </location>
</feature>
<dbReference type="STRING" id="695939.SAMN00790413_03090"/>
<dbReference type="OrthoDB" id="9793882at2"/>
<evidence type="ECO:0000259" key="1">
    <source>
        <dbReference type="Pfam" id="PF05239"/>
    </source>
</evidence>
<dbReference type="NCBIfam" id="TIGR02271">
    <property type="entry name" value="YsnF/AvaK domain"/>
    <property type="match status" value="1"/>
</dbReference>
<dbReference type="RefSeq" id="WP_084050531.1">
    <property type="nucleotide sequence ID" value="NZ_FWWU01000009.1"/>
</dbReference>
<dbReference type="Pfam" id="PF09557">
    <property type="entry name" value="DUF2382"/>
    <property type="match status" value="1"/>
</dbReference>
<dbReference type="EMBL" id="FWWU01000009">
    <property type="protein sequence ID" value="SMB95956.1"/>
    <property type="molecule type" value="Genomic_DNA"/>
</dbReference>
<dbReference type="GO" id="GO:0019684">
    <property type="term" value="P:photosynthesis, light reaction"/>
    <property type="evidence" value="ECO:0007669"/>
    <property type="project" value="InterPro"/>
</dbReference>
<protein>
    <submittedName>
        <fullName evidence="3">Conserved domain-containing protein</fullName>
    </submittedName>
</protein>